<dbReference type="PANTHER" id="PTHR34817:SF2">
    <property type="entry name" value="NUCLEOTIDYLTRANSFERASE"/>
    <property type="match status" value="1"/>
</dbReference>
<protein>
    <recommendedName>
        <fullName evidence="3">Nucleotidyltransferase</fullName>
    </recommendedName>
</protein>
<dbReference type="InterPro" id="IPR018775">
    <property type="entry name" value="RlaP"/>
</dbReference>
<dbReference type="RefSeq" id="WP_076524628.1">
    <property type="nucleotide sequence ID" value="NZ_CP048103.1"/>
</dbReference>
<proteinExistence type="predicted"/>
<dbReference type="InterPro" id="IPR043519">
    <property type="entry name" value="NT_sf"/>
</dbReference>
<dbReference type="PANTHER" id="PTHR34817">
    <property type="entry name" value="NUCLEOTIDYLTRANSFERASE"/>
    <property type="match status" value="1"/>
</dbReference>
<dbReference type="EMBL" id="FTOD01000004">
    <property type="protein sequence ID" value="SIS71930.1"/>
    <property type="molecule type" value="Genomic_DNA"/>
</dbReference>
<name>A0A1N7LDU1_9BACL</name>
<evidence type="ECO:0008006" key="3">
    <source>
        <dbReference type="Google" id="ProtNLM"/>
    </source>
</evidence>
<keyword evidence="2" id="KW-1185">Reference proteome</keyword>
<evidence type="ECO:0000313" key="2">
    <source>
        <dbReference type="Proteomes" id="UP000186795"/>
    </source>
</evidence>
<dbReference type="Pfam" id="PF10127">
    <property type="entry name" value="RlaP"/>
    <property type="match status" value="1"/>
</dbReference>
<accession>A0A1N7LDU1</accession>
<dbReference type="AlphaFoldDB" id="A0A1N7LDU1"/>
<gene>
    <name evidence="1" type="ORF">SAMN05421790_104110</name>
</gene>
<evidence type="ECO:0000313" key="1">
    <source>
        <dbReference type="EMBL" id="SIS71930.1"/>
    </source>
</evidence>
<sequence>MERRILSTLKQIENQHGVRILFAVESGSRAWGFASNDSDYDVRFVYKRPVRDYMRVSLPRDVIEQPIVDELDVNGWDLPKTMRLFRKSNPSLMEWLFSPVVYLERETFAGRLREWVHQHYSLHRLTSHYLSMAGGNFRTHLQGESEVRLKKYLYVLRPLVCIRWVEQRMGPPPTSIWATLEGVELPVAVRSSLVELLHRKMEADELGTGSPNPSLHDFIQSELDRIPEAITHLPHRNPPEPSLDELVWTELGI</sequence>
<organism evidence="1 2">
    <name type="scientific">Kroppenstedtia eburnea</name>
    <dbReference type="NCBI Taxonomy" id="714067"/>
    <lineage>
        <taxon>Bacteria</taxon>
        <taxon>Bacillati</taxon>
        <taxon>Bacillota</taxon>
        <taxon>Bacilli</taxon>
        <taxon>Bacillales</taxon>
        <taxon>Thermoactinomycetaceae</taxon>
        <taxon>Kroppenstedtia</taxon>
    </lineage>
</organism>
<dbReference type="SUPFAM" id="SSF81301">
    <property type="entry name" value="Nucleotidyltransferase"/>
    <property type="match status" value="1"/>
</dbReference>
<dbReference type="OrthoDB" id="9796845at2"/>
<dbReference type="Proteomes" id="UP000186795">
    <property type="component" value="Unassembled WGS sequence"/>
</dbReference>
<reference evidence="2" key="1">
    <citation type="submission" date="2017-01" db="EMBL/GenBank/DDBJ databases">
        <authorList>
            <person name="Varghese N."/>
            <person name="Submissions S."/>
        </authorList>
    </citation>
    <scope>NUCLEOTIDE SEQUENCE [LARGE SCALE GENOMIC DNA]</scope>
    <source>
        <strain evidence="2">DSM 45196</strain>
    </source>
</reference>